<dbReference type="InterPro" id="IPR001878">
    <property type="entry name" value="Znf_CCHC"/>
</dbReference>
<dbReference type="AlphaFoldDB" id="A0A9N9IUL3"/>
<dbReference type="Pfam" id="PF00098">
    <property type="entry name" value="zf-CCHC"/>
    <property type="match status" value="1"/>
</dbReference>
<dbReference type="SUPFAM" id="SSF57756">
    <property type="entry name" value="Retrovirus zinc finger-like domains"/>
    <property type="match status" value="1"/>
</dbReference>
<evidence type="ECO:0000313" key="5">
    <source>
        <dbReference type="Proteomes" id="UP000789508"/>
    </source>
</evidence>
<dbReference type="PROSITE" id="PS50158">
    <property type="entry name" value="ZF_CCHC"/>
    <property type="match status" value="1"/>
</dbReference>
<evidence type="ECO:0000313" key="4">
    <source>
        <dbReference type="EMBL" id="CAG8749002.1"/>
    </source>
</evidence>
<dbReference type="EMBL" id="CAJVPS010039516">
    <property type="protein sequence ID" value="CAG8749002.1"/>
    <property type="molecule type" value="Genomic_DNA"/>
</dbReference>
<proteinExistence type="predicted"/>
<name>A0A9N9IUL3_9GLOM</name>
<evidence type="ECO:0000256" key="1">
    <source>
        <dbReference type="PROSITE-ProRule" id="PRU00047"/>
    </source>
</evidence>
<evidence type="ECO:0000256" key="2">
    <source>
        <dbReference type="SAM" id="MobiDB-lite"/>
    </source>
</evidence>
<reference evidence="4" key="1">
    <citation type="submission" date="2021-06" db="EMBL/GenBank/DDBJ databases">
        <authorList>
            <person name="Kallberg Y."/>
            <person name="Tangrot J."/>
            <person name="Rosling A."/>
        </authorList>
    </citation>
    <scope>NUCLEOTIDE SEQUENCE</scope>
    <source>
        <strain evidence="4">FL130A</strain>
    </source>
</reference>
<keyword evidence="1" id="KW-0863">Zinc-finger</keyword>
<keyword evidence="1" id="KW-0862">Zinc</keyword>
<dbReference type="SMART" id="SM00343">
    <property type="entry name" value="ZnF_C2HC"/>
    <property type="match status" value="1"/>
</dbReference>
<dbReference type="Proteomes" id="UP000789508">
    <property type="component" value="Unassembled WGS sequence"/>
</dbReference>
<feature type="non-terminal residue" evidence="4">
    <location>
        <position position="1"/>
    </location>
</feature>
<dbReference type="OrthoDB" id="2448909at2759"/>
<dbReference type="InterPro" id="IPR036875">
    <property type="entry name" value="Znf_CCHC_sf"/>
</dbReference>
<dbReference type="GO" id="GO:0008270">
    <property type="term" value="F:zinc ion binding"/>
    <property type="evidence" value="ECO:0007669"/>
    <property type="project" value="UniProtKB-KW"/>
</dbReference>
<feature type="compositionally biased region" description="Basic and acidic residues" evidence="2">
    <location>
        <begin position="46"/>
        <end position="56"/>
    </location>
</feature>
<feature type="compositionally biased region" description="Basic and acidic residues" evidence="2">
    <location>
        <begin position="69"/>
        <end position="98"/>
    </location>
</feature>
<organism evidence="4 5">
    <name type="scientific">Ambispora leptoticha</name>
    <dbReference type="NCBI Taxonomy" id="144679"/>
    <lineage>
        <taxon>Eukaryota</taxon>
        <taxon>Fungi</taxon>
        <taxon>Fungi incertae sedis</taxon>
        <taxon>Mucoromycota</taxon>
        <taxon>Glomeromycotina</taxon>
        <taxon>Glomeromycetes</taxon>
        <taxon>Archaeosporales</taxon>
        <taxon>Ambisporaceae</taxon>
        <taxon>Ambispora</taxon>
    </lineage>
</organism>
<protein>
    <submittedName>
        <fullName evidence="4">4358_t:CDS:1</fullName>
    </submittedName>
</protein>
<comment type="caution">
    <text evidence="4">The sequence shown here is derived from an EMBL/GenBank/DDBJ whole genome shotgun (WGS) entry which is preliminary data.</text>
</comment>
<keyword evidence="1" id="KW-0479">Metal-binding</keyword>
<feature type="compositionally biased region" description="Basic and acidic residues" evidence="2">
    <location>
        <begin position="187"/>
        <end position="197"/>
    </location>
</feature>
<feature type="region of interest" description="Disordered" evidence="2">
    <location>
        <begin position="46"/>
        <end position="197"/>
    </location>
</feature>
<accession>A0A9N9IUL3</accession>
<evidence type="ECO:0000259" key="3">
    <source>
        <dbReference type="PROSITE" id="PS50158"/>
    </source>
</evidence>
<feature type="compositionally biased region" description="Basic and acidic residues" evidence="2">
    <location>
        <begin position="119"/>
        <end position="141"/>
    </location>
</feature>
<sequence>DNKITTEWKAAPKVCYFCDQEGHIKKECLQFKESVSLRQHYREFKEASKTKNRDYLNEAAQETKSPSNTEEKENLKEEETSIEKSDKQETRDISHSTDEEMEDTQESAKQATTFSEAELTTRDELALDNPYLKDNDKENNPPHKNTSSEIPMEEDFTTVSYKRKKKKQTNQSIRKQATVRQAPYKKGRTEENPPKAQ</sequence>
<feature type="compositionally biased region" description="Polar residues" evidence="2">
    <location>
        <begin position="169"/>
        <end position="179"/>
    </location>
</feature>
<gene>
    <name evidence="4" type="ORF">ALEPTO_LOCUS13228</name>
</gene>
<keyword evidence="5" id="KW-1185">Reference proteome</keyword>
<feature type="domain" description="CCHC-type" evidence="3">
    <location>
        <begin position="15"/>
        <end position="28"/>
    </location>
</feature>
<dbReference type="GO" id="GO:0003676">
    <property type="term" value="F:nucleic acid binding"/>
    <property type="evidence" value="ECO:0007669"/>
    <property type="project" value="InterPro"/>
</dbReference>